<protein>
    <submittedName>
        <fullName evidence="2">Uncharacterized protein</fullName>
    </submittedName>
</protein>
<name>A0A1J9QXP7_9EURO</name>
<dbReference type="AlphaFoldDB" id="A0A1J9QXP7"/>
<proteinExistence type="predicted"/>
<dbReference type="Proteomes" id="UP000242791">
    <property type="component" value="Unassembled WGS sequence"/>
</dbReference>
<gene>
    <name evidence="2" type="ORF">ACJ73_03635</name>
</gene>
<evidence type="ECO:0000256" key="1">
    <source>
        <dbReference type="SAM" id="MobiDB-lite"/>
    </source>
</evidence>
<feature type="region of interest" description="Disordered" evidence="1">
    <location>
        <begin position="52"/>
        <end position="80"/>
    </location>
</feature>
<reference evidence="2 3" key="1">
    <citation type="submission" date="2015-08" db="EMBL/GenBank/DDBJ databases">
        <title>Emmonsia species relationships and genome sequence.</title>
        <authorList>
            <person name="Cuomo C.A."/>
            <person name="Schwartz I.S."/>
            <person name="Kenyon C."/>
            <person name="De Hoog G.S."/>
            <person name="Govender N.P."/>
            <person name="Botha A."/>
            <person name="Moreno L."/>
            <person name="De Vries M."/>
            <person name="Munoz J.F."/>
            <person name="Stielow J.B."/>
        </authorList>
    </citation>
    <scope>NUCLEOTIDE SEQUENCE [LARGE SCALE GENOMIC DNA]</scope>
    <source>
        <strain evidence="2 3">EI222</strain>
    </source>
</reference>
<feature type="compositionally biased region" description="Basic and acidic residues" evidence="1">
    <location>
        <begin position="59"/>
        <end position="80"/>
    </location>
</feature>
<comment type="caution">
    <text evidence="2">The sequence shown here is derived from an EMBL/GenBank/DDBJ whole genome shotgun (WGS) entry which is preliminary data.</text>
</comment>
<evidence type="ECO:0000313" key="3">
    <source>
        <dbReference type="Proteomes" id="UP000242791"/>
    </source>
</evidence>
<dbReference type="OrthoDB" id="4188859at2759"/>
<accession>A0A1J9QXP7</accession>
<sequence>MGWIEYPHAHRRRRSALLPSGISLTPEEEALIVGRTGRELIPPPDVLKPSWLSAELNDEEKNKSESSKMEEAENVIKERN</sequence>
<keyword evidence="3" id="KW-1185">Reference proteome</keyword>
<dbReference type="VEuPathDB" id="FungiDB:ACJ73_03635"/>
<evidence type="ECO:0000313" key="2">
    <source>
        <dbReference type="EMBL" id="OJD25003.1"/>
    </source>
</evidence>
<organism evidence="2 3">
    <name type="scientific">Blastomyces percursus</name>
    <dbReference type="NCBI Taxonomy" id="1658174"/>
    <lineage>
        <taxon>Eukaryota</taxon>
        <taxon>Fungi</taxon>
        <taxon>Dikarya</taxon>
        <taxon>Ascomycota</taxon>
        <taxon>Pezizomycotina</taxon>
        <taxon>Eurotiomycetes</taxon>
        <taxon>Eurotiomycetidae</taxon>
        <taxon>Onygenales</taxon>
        <taxon>Ajellomycetaceae</taxon>
        <taxon>Blastomyces</taxon>
    </lineage>
</organism>
<dbReference type="EMBL" id="LGTZ01000449">
    <property type="protein sequence ID" value="OJD25003.1"/>
    <property type="molecule type" value="Genomic_DNA"/>
</dbReference>